<dbReference type="Gene3D" id="1.25.40.20">
    <property type="entry name" value="Ankyrin repeat-containing domain"/>
    <property type="match status" value="1"/>
</dbReference>
<proteinExistence type="predicted"/>
<sequence length="51" mass="5630">MVSCGKDLVGDLSNDSVIDLLLKHGADINSADKKGMTALHYAVQNFYNYRK</sequence>
<evidence type="ECO:0000313" key="1">
    <source>
        <dbReference type="EMBL" id="ASQ47000.1"/>
    </source>
</evidence>
<dbReference type="RefSeq" id="WP_232505475.1">
    <property type="nucleotide sequence ID" value="NZ_CP016397.1"/>
</dbReference>
<dbReference type="AlphaFoldDB" id="A0A222P578"/>
<organism evidence="1 2">
    <name type="scientific">Legionella clemsonensis</name>
    <dbReference type="NCBI Taxonomy" id="1867846"/>
    <lineage>
        <taxon>Bacteria</taxon>
        <taxon>Pseudomonadati</taxon>
        <taxon>Pseudomonadota</taxon>
        <taxon>Gammaproteobacteria</taxon>
        <taxon>Legionellales</taxon>
        <taxon>Legionellaceae</taxon>
        <taxon>Legionella</taxon>
    </lineage>
</organism>
<dbReference type="Pfam" id="PF13637">
    <property type="entry name" value="Ank_4"/>
    <property type="match status" value="1"/>
</dbReference>
<dbReference type="Proteomes" id="UP000201728">
    <property type="component" value="Chromosome"/>
</dbReference>
<gene>
    <name evidence="1" type="ORF">clem_12325</name>
</gene>
<dbReference type="EMBL" id="CP016397">
    <property type="protein sequence ID" value="ASQ47000.1"/>
    <property type="molecule type" value="Genomic_DNA"/>
</dbReference>
<dbReference type="InterPro" id="IPR036770">
    <property type="entry name" value="Ankyrin_rpt-contain_sf"/>
</dbReference>
<dbReference type="KEGG" id="lcd:clem_12325"/>
<reference evidence="2" key="1">
    <citation type="submission" date="2016-07" db="EMBL/GenBank/DDBJ databases">
        <authorList>
            <person name="Florea S."/>
            <person name="Webb J.S."/>
            <person name="Jaromczyk J."/>
            <person name="Schardl C.L."/>
        </authorList>
    </citation>
    <scope>NUCLEOTIDE SEQUENCE [LARGE SCALE GENOMIC DNA]</scope>
    <source>
        <strain evidence="2">CDC-D5610</strain>
    </source>
</reference>
<dbReference type="InterPro" id="IPR002110">
    <property type="entry name" value="Ankyrin_rpt"/>
</dbReference>
<dbReference type="SUPFAM" id="SSF48403">
    <property type="entry name" value="Ankyrin repeat"/>
    <property type="match status" value="1"/>
</dbReference>
<accession>A0A222P578</accession>
<protein>
    <submittedName>
        <fullName evidence="1">Ankyrin repeat protein</fullName>
    </submittedName>
</protein>
<name>A0A222P578_9GAMM</name>
<evidence type="ECO:0000313" key="2">
    <source>
        <dbReference type="Proteomes" id="UP000201728"/>
    </source>
</evidence>
<keyword evidence="2" id="KW-1185">Reference proteome</keyword>